<proteinExistence type="inferred from homology"/>
<sequence>LARRTHAQVVALQSSISAVADCPKPVLAAIHGWCIGGGVDLASACDIRLCSADAVFSVRETRMAMVADLGSLQRLPDLVAYGYLAELAFTGKDIDADRAEKMGLVNKVLPDRESALAAALSMAAEISANSPLAVQGAKAVLAEARRSRIEGGLRFVATWNAGRLHSDDLSEAVAAFFERRPPTFSGS</sequence>
<dbReference type="SUPFAM" id="SSF52096">
    <property type="entry name" value="ClpP/crotonase"/>
    <property type="match status" value="1"/>
</dbReference>
<reference evidence="6" key="1">
    <citation type="submission" date="2013-08" db="EMBL/GenBank/DDBJ databases">
        <authorList>
            <person name="Mendez C."/>
            <person name="Richter M."/>
            <person name="Ferrer M."/>
            <person name="Sanchez J."/>
        </authorList>
    </citation>
    <scope>NUCLEOTIDE SEQUENCE</scope>
</reference>
<organism evidence="6">
    <name type="scientific">mine drainage metagenome</name>
    <dbReference type="NCBI Taxonomy" id="410659"/>
    <lineage>
        <taxon>unclassified sequences</taxon>
        <taxon>metagenomes</taxon>
        <taxon>ecological metagenomes</taxon>
    </lineage>
</organism>
<dbReference type="PANTHER" id="PTHR43149:SF1">
    <property type="entry name" value="DELTA(3,5)-DELTA(2,4)-DIENOYL-COA ISOMERASE, MITOCHONDRIAL"/>
    <property type="match status" value="1"/>
</dbReference>
<reference evidence="6" key="2">
    <citation type="journal article" date="2014" name="ISME J.">
        <title>Microbial stratification in low pH oxic and suboxic macroscopic growths along an acid mine drainage.</title>
        <authorList>
            <person name="Mendez-Garcia C."/>
            <person name="Mesa V."/>
            <person name="Sprenger R.R."/>
            <person name="Richter M."/>
            <person name="Diez M.S."/>
            <person name="Solano J."/>
            <person name="Bargiela R."/>
            <person name="Golyshina O.V."/>
            <person name="Manteca A."/>
            <person name="Ramos J.L."/>
            <person name="Gallego J.R."/>
            <person name="Llorente I."/>
            <person name="Martins Dos Santos V.A."/>
            <person name="Jensen O.N."/>
            <person name="Pelaez A.I."/>
            <person name="Sanchez J."/>
            <person name="Ferrer M."/>
        </authorList>
    </citation>
    <scope>NUCLEOTIDE SEQUENCE</scope>
</reference>
<evidence type="ECO:0000256" key="2">
    <source>
        <dbReference type="ARBA" id="ARBA00005254"/>
    </source>
</evidence>
<dbReference type="GO" id="GO:0016853">
    <property type="term" value="F:isomerase activity"/>
    <property type="evidence" value="ECO:0007669"/>
    <property type="project" value="UniProtKB-KW"/>
</dbReference>
<dbReference type="PANTHER" id="PTHR43149">
    <property type="entry name" value="ENOYL-COA HYDRATASE"/>
    <property type="match status" value="1"/>
</dbReference>
<dbReference type="InterPro" id="IPR029045">
    <property type="entry name" value="ClpP/crotonase-like_dom_sf"/>
</dbReference>
<dbReference type="Pfam" id="PF00378">
    <property type="entry name" value="ECH_1"/>
    <property type="match status" value="1"/>
</dbReference>
<comment type="similarity">
    <text evidence="2">Belongs to the enoyl-CoA hydratase/isomerase family.</text>
</comment>
<comment type="caution">
    <text evidence="6">The sequence shown here is derived from an EMBL/GenBank/DDBJ whole genome shotgun (WGS) entry which is preliminary data.</text>
</comment>
<accession>T1B2K8</accession>
<protein>
    <submittedName>
        <fullName evidence="6">Delta(3,5)-Delta(2,4)-dienoyl-CoA isomerase</fullName>
    </submittedName>
</protein>
<dbReference type="InterPro" id="IPR014748">
    <property type="entry name" value="Enoyl-CoA_hydra_C"/>
</dbReference>
<dbReference type="InterPro" id="IPR018376">
    <property type="entry name" value="Enoyl-CoA_hyd/isom_CS"/>
</dbReference>
<dbReference type="FunFam" id="1.10.12.10:FF:000004">
    <property type="entry name" value="Delta3,5-delta2,4-dienoyl-CoA isomerase"/>
    <property type="match status" value="1"/>
</dbReference>
<dbReference type="Gene3D" id="3.90.226.10">
    <property type="entry name" value="2-enoyl-CoA Hydratase, Chain A, domain 1"/>
    <property type="match status" value="1"/>
</dbReference>
<evidence type="ECO:0000313" key="6">
    <source>
        <dbReference type="EMBL" id="EQD48575.1"/>
    </source>
</evidence>
<keyword evidence="3" id="KW-0276">Fatty acid metabolism</keyword>
<gene>
    <name evidence="6" type="ORF">B2A_07924</name>
</gene>
<dbReference type="GO" id="GO:0006635">
    <property type="term" value="P:fatty acid beta-oxidation"/>
    <property type="evidence" value="ECO:0007669"/>
    <property type="project" value="UniProtKB-UniPathway"/>
</dbReference>
<keyword evidence="4" id="KW-0443">Lipid metabolism</keyword>
<dbReference type="Gene3D" id="1.10.12.10">
    <property type="entry name" value="Lyase 2-enoyl-coa Hydratase, Chain A, domain 2"/>
    <property type="match status" value="1"/>
</dbReference>
<name>T1B2K8_9ZZZZ</name>
<evidence type="ECO:0000256" key="5">
    <source>
        <dbReference type="ARBA" id="ARBA00023235"/>
    </source>
</evidence>
<keyword evidence="5 6" id="KW-0413">Isomerase</keyword>
<dbReference type="CDD" id="cd06558">
    <property type="entry name" value="crotonase-like"/>
    <property type="match status" value="1"/>
</dbReference>
<dbReference type="EMBL" id="AUZZ01005702">
    <property type="protein sequence ID" value="EQD48575.1"/>
    <property type="molecule type" value="Genomic_DNA"/>
</dbReference>
<dbReference type="PROSITE" id="PS00166">
    <property type="entry name" value="ENOYL_COA_HYDRATASE"/>
    <property type="match status" value="1"/>
</dbReference>
<evidence type="ECO:0000256" key="1">
    <source>
        <dbReference type="ARBA" id="ARBA00005005"/>
    </source>
</evidence>
<comment type="pathway">
    <text evidence="1">Lipid metabolism; fatty acid beta-oxidation.</text>
</comment>
<dbReference type="UniPathway" id="UPA00659"/>
<feature type="non-terminal residue" evidence="6">
    <location>
        <position position="1"/>
    </location>
</feature>
<dbReference type="AlphaFoldDB" id="T1B2K8"/>
<dbReference type="InterPro" id="IPR045002">
    <property type="entry name" value="Ech1-like"/>
</dbReference>
<evidence type="ECO:0000256" key="4">
    <source>
        <dbReference type="ARBA" id="ARBA00023098"/>
    </source>
</evidence>
<evidence type="ECO:0000256" key="3">
    <source>
        <dbReference type="ARBA" id="ARBA00022832"/>
    </source>
</evidence>
<dbReference type="InterPro" id="IPR001753">
    <property type="entry name" value="Enoyl-CoA_hydra/iso"/>
</dbReference>